<evidence type="ECO:0000313" key="1">
    <source>
        <dbReference type="EMBL" id="CAF1911003.1"/>
    </source>
</evidence>
<name>A0A816K3I1_BRANA</name>
<organism evidence="1">
    <name type="scientific">Brassica napus</name>
    <name type="common">Rape</name>
    <dbReference type="NCBI Taxonomy" id="3708"/>
    <lineage>
        <taxon>Eukaryota</taxon>
        <taxon>Viridiplantae</taxon>
        <taxon>Streptophyta</taxon>
        <taxon>Embryophyta</taxon>
        <taxon>Tracheophyta</taxon>
        <taxon>Spermatophyta</taxon>
        <taxon>Magnoliopsida</taxon>
        <taxon>eudicotyledons</taxon>
        <taxon>Gunneridae</taxon>
        <taxon>Pentapetalae</taxon>
        <taxon>rosids</taxon>
        <taxon>malvids</taxon>
        <taxon>Brassicales</taxon>
        <taxon>Brassicaceae</taxon>
        <taxon>Brassiceae</taxon>
        <taxon>Brassica</taxon>
    </lineage>
</organism>
<dbReference type="Proteomes" id="UP001295469">
    <property type="component" value="Chromosome C02"/>
</dbReference>
<accession>A0A816K3I1</accession>
<protein>
    <submittedName>
        <fullName evidence="1">(rape) hypothetical protein</fullName>
    </submittedName>
</protein>
<dbReference type="EMBL" id="HG994366">
    <property type="protein sequence ID" value="CAF1911003.1"/>
    <property type="molecule type" value="Genomic_DNA"/>
</dbReference>
<proteinExistence type="predicted"/>
<gene>
    <name evidence="1" type="ORF">DARMORV10_C02P31860.1</name>
</gene>
<sequence length="37" mass="4398">MRPSPLASSEQVFWNLNSFEDYLTRVVHQYVTFSSNF</sequence>
<reference evidence="1" key="1">
    <citation type="submission" date="2021-01" db="EMBL/GenBank/DDBJ databases">
        <authorList>
            <consortium name="Genoscope - CEA"/>
            <person name="William W."/>
        </authorList>
    </citation>
    <scope>NUCLEOTIDE SEQUENCE</scope>
</reference>
<dbReference type="AlphaFoldDB" id="A0A816K3I1"/>